<dbReference type="GO" id="GO:0005524">
    <property type="term" value="F:ATP binding"/>
    <property type="evidence" value="ECO:0007669"/>
    <property type="project" value="UniProtKB-UniRule"/>
</dbReference>
<evidence type="ECO:0000256" key="6">
    <source>
        <dbReference type="ARBA" id="ARBA00022806"/>
    </source>
</evidence>
<keyword evidence="6 13" id="KW-0347">Helicase</keyword>
<dbReference type="Gene3D" id="3.40.50.300">
    <property type="entry name" value="P-loop containing nucleotide triphosphate hydrolases"/>
    <property type="match status" value="1"/>
</dbReference>
<dbReference type="AlphaFoldDB" id="A0A150P6J5"/>
<dbReference type="PANTHER" id="PTHR30153">
    <property type="entry name" value="REPLICATIVE DNA HELICASE DNAB"/>
    <property type="match status" value="1"/>
</dbReference>
<evidence type="ECO:0000256" key="7">
    <source>
        <dbReference type="ARBA" id="ARBA00022840"/>
    </source>
</evidence>
<comment type="similarity">
    <text evidence="1 13">Belongs to the helicase family. DnaB subfamily.</text>
</comment>
<sequence>MMRMMERRGQRPQRIEPPIVAGRVPPHDLDAEAAVLSAILLHRDALDRVLEILKAEHFYSEANSRIYEGAQELAAAGTPIDIVSVASWLRDRERLAQVGGAAYLAQLADATPAVAHVAAHARVVYEKWRVRQLIATCQRVAAEGYGDVGVVQEFIDGAEQAVYQLARTPQGTSTQPIAQVLKAAFEQITAAAERGDRITGISTGYEKLDAKTAGLHDGDLTIVAARPGMGKTSFVLNLAVNVASPRAVSSPGPDEMGHGVERHDPGFGAAVFSLEMPREQLATRMVCSEGRVDVGKLRQGFLQPDDWRRLTEAASFLSTLPIWIDDTPAISLLELRAKVRRIQAEYDRAPSNGSAGRRVGLVVIDYLQLMKGRDGVNSREQEISEISRGLKQLAKELKVAVIALSQLNRAVETRTTKDKRPQLSDLRESGAIEQDADNIIFIYRDEYYNAETTNQKGIAELIVAKQRNGPTGKVLTRFTSSCTRFDNLAPGDYPEMVDDE</sequence>
<keyword evidence="5 13" id="KW-0378">Hydrolase</keyword>
<comment type="catalytic activity">
    <reaction evidence="11 13">
        <text>ATP + H2O = ADP + phosphate + H(+)</text>
        <dbReference type="Rhea" id="RHEA:13065"/>
        <dbReference type="ChEBI" id="CHEBI:15377"/>
        <dbReference type="ChEBI" id="CHEBI:15378"/>
        <dbReference type="ChEBI" id="CHEBI:30616"/>
        <dbReference type="ChEBI" id="CHEBI:43474"/>
        <dbReference type="ChEBI" id="CHEBI:456216"/>
        <dbReference type="EC" id="5.6.2.3"/>
    </reaction>
</comment>
<dbReference type="InterPro" id="IPR003593">
    <property type="entry name" value="AAA+_ATPase"/>
</dbReference>
<evidence type="ECO:0000256" key="14">
    <source>
        <dbReference type="SAM" id="MobiDB-lite"/>
    </source>
</evidence>
<evidence type="ECO:0000256" key="10">
    <source>
        <dbReference type="ARBA" id="ARBA00044932"/>
    </source>
</evidence>
<evidence type="ECO:0000256" key="5">
    <source>
        <dbReference type="ARBA" id="ARBA00022801"/>
    </source>
</evidence>
<evidence type="ECO:0000313" key="17">
    <source>
        <dbReference type="Proteomes" id="UP000075420"/>
    </source>
</evidence>
<protein>
    <recommendedName>
        <fullName evidence="12 13">Replicative DNA helicase</fullName>
        <ecNumber evidence="12 13">5.6.2.3</ecNumber>
    </recommendedName>
</protein>
<dbReference type="Gene3D" id="1.10.860.10">
    <property type="entry name" value="DNAb Helicase, Chain A"/>
    <property type="match status" value="1"/>
</dbReference>
<evidence type="ECO:0000256" key="4">
    <source>
        <dbReference type="ARBA" id="ARBA00022741"/>
    </source>
</evidence>
<dbReference type="Proteomes" id="UP000075420">
    <property type="component" value="Unassembled WGS sequence"/>
</dbReference>
<dbReference type="InterPro" id="IPR007693">
    <property type="entry name" value="DNA_helicase_DnaB-like_N"/>
</dbReference>
<keyword evidence="9" id="KW-0413">Isomerase</keyword>
<keyword evidence="2 13" id="KW-0639">Primosome</keyword>
<dbReference type="Pfam" id="PF03796">
    <property type="entry name" value="DnaB_C"/>
    <property type="match status" value="1"/>
</dbReference>
<keyword evidence="3 13" id="KW-0235">DNA replication</keyword>
<evidence type="ECO:0000259" key="15">
    <source>
        <dbReference type="PROSITE" id="PS51199"/>
    </source>
</evidence>
<accession>A0A150P6J5</accession>
<evidence type="ECO:0000256" key="1">
    <source>
        <dbReference type="ARBA" id="ARBA00008428"/>
    </source>
</evidence>
<dbReference type="GO" id="GO:0043139">
    <property type="term" value="F:5'-3' DNA helicase activity"/>
    <property type="evidence" value="ECO:0007669"/>
    <property type="project" value="UniProtKB-EC"/>
</dbReference>
<organism evidence="16 17">
    <name type="scientific">Sorangium cellulosum</name>
    <name type="common">Polyangium cellulosum</name>
    <dbReference type="NCBI Taxonomy" id="56"/>
    <lineage>
        <taxon>Bacteria</taxon>
        <taxon>Pseudomonadati</taxon>
        <taxon>Myxococcota</taxon>
        <taxon>Polyangia</taxon>
        <taxon>Polyangiales</taxon>
        <taxon>Polyangiaceae</taxon>
        <taxon>Sorangium</taxon>
    </lineage>
</organism>
<dbReference type="NCBIfam" id="TIGR00665">
    <property type="entry name" value="DnaB"/>
    <property type="match status" value="1"/>
</dbReference>
<feature type="domain" description="SF4 helicase" evidence="15">
    <location>
        <begin position="194"/>
        <end position="492"/>
    </location>
</feature>
<dbReference type="PANTHER" id="PTHR30153:SF2">
    <property type="entry name" value="REPLICATIVE DNA HELICASE"/>
    <property type="match status" value="1"/>
</dbReference>
<evidence type="ECO:0000313" key="16">
    <source>
        <dbReference type="EMBL" id="KYF51290.1"/>
    </source>
</evidence>
<keyword evidence="4 13" id="KW-0547">Nucleotide-binding</keyword>
<evidence type="ECO:0000256" key="13">
    <source>
        <dbReference type="RuleBase" id="RU362085"/>
    </source>
</evidence>
<dbReference type="EMBL" id="JELY01002903">
    <property type="protein sequence ID" value="KYF51290.1"/>
    <property type="molecule type" value="Genomic_DNA"/>
</dbReference>
<evidence type="ECO:0000256" key="11">
    <source>
        <dbReference type="ARBA" id="ARBA00048954"/>
    </source>
</evidence>
<dbReference type="GO" id="GO:0003677">
    <property type="term" value="F:DNA binding"/>
    <property type="evidence" value="ECO:0007669"/>
    <property type="project" value="UniProtKB-UniRule"/>
</dbReference>
<dbReference type="GO" id="GO:0005829">
    <property type="term" value="C:cytosol"/>
    <property type="evidence" value="ECO:0007669"/>
    <property type="project" value="TreeGrafter"/>
</dbReference>
<dbReference type="SUPFAM" id="SSF52540">
    <property type="entry name" value="P-loop containing nucleoside triphosphate hydrolases"/>
    <property type="match status" value="1"/>
</dbReference>
<evidence type="ECO:0000256" key="8">
    <source>
        <dbReference type="ARBA" id="ARBA00023125"/>
    </source>
</evidence>
<dbReference type="InterPro" id="IPR027417">
    <property type="entry name" value="P-loop_NTPase"/>
</dbReference>
<dbReference type="GO" id="GO:0016887">
    <property type="term" value="F:ATP hydrolysis activity"/>
    <property type="evidence" value="ECO:0007669"/>
    <property type="project" value="RHEA"/>
</dbReference>
<dbReference type="EC" id="5.6.2.3" evidence="12 13"/>
<reference evidence="16 17" key="1">
    <citation type="submission" date="2014-02" db="EMBL/GenBank/DDBJ databases">
        <title>The small core and large imbalanced accessory genome model reveals a collaborative survival strategy of Sorangium cellulosum strains in nature.</title>
        <authorList>
            <person name="Han K."/>
            <person name="Peng R."/>
            <person name="Blom J."/>
            <person name="Li Y.-Z."/>
        </authorList>
    </citation>
    <scope>NUCLEOTIDE SEQUENCE [LARGE SCALE GENOMIC DNA]</scope>
    <source>
        <strain evidence="16 17">So0157-25</strain>
    </source>
</reference>
<evidence type="ECO:0000256" key="9">
    <source>
        <dbReference type="ARBA" id="ARBA00023235"/>
    </source>
</evidence>
<evidence type="ECO:0000256" key="12">
    <source>
        <dbReference type="NCBIfam" id="TIGR00665"/>
    </source>
</evidence>
<keyword evidence="7 13" id="KW-0067">ATP-binding</keyword>
<dbReference type="InterPro" id="IPR036185">
    <property type="entry name" value="DNA_heli_DnaB-like_N_sf"/>
</dbReference>
<dbReference type="PROSITE" id="PS51199">
    <property type="entry name" value="SF4_HELICASE"/>
    <property type="match status" value="1"/>
</dbReference>
<dbReference type="InterPro" id="IPR007692">
    <property type="entry name" value="DNA_helicase_DnaB"/>
</dbReference>
<evidence type="ECO:0000256" key="2">
    <source>
        <dbReference type="ARBA" id="ARBA00022515"/>
    </source>
</evidence>
<dbReference type="Pfam" id="PF00772">
    <property type="entry name" value="DnaB"/>
    <property type="match status" value="1"/>
</dbReference>
<comment type="function">
    <text evidence="10 13">The main replicative DNA helicase, it participates in initiation and elongation during chromosome replication. Travels ahead of the DNA replisome, separating dsDNA into templates for DNA synthesis. A processive ATP-dependent 5'-3' DNA helicase it has DNA-dependent ATPase activity.</text>
</comment>
<keyword evidence="8 13" id="KW-0238">DNA-binding</keyword>
<dbReference type="InterPro" id="IPR016136">
    <property type="entry name" value="DNA_helicase_N/primase_C"/>
</dbReference>
<dbReference type="GO" id="GO:0006269">
    <property type="term" value="P:DNA replication, synthesis of primer"/>
    <property type="evidence" value="ECO:0007669"/>
    <property type="project" value="UniProtKB-UniRule"/>
</dbReference>
<name>A0A150P6J5_SORCE</name>
<dbReference type="SUPFAM" id="SSF48024">
    <property type="entry name" value="N-terminal domain of DnaB helicase"/>
    <property type="match status" value="1"/>
</dbReference>
<comment type="caution">
    <text evidence="16">The sequence shown here is derived from an EMBL/GenBank/DDBJ whole genome shotgun (WGS) entry which is preliminary data.</text>
</comment>
<evidence type="ECO:0000256" key="3">
    <source>
        <dbReference type="ARBA" id="ARBA00022705"/>
    </source>
</evidence>
<proteinExistence type="inferred from homology"/>
<dbReference type="FunFam" id="1.10.860.10:FF:000001">
    <property type="entry name" value="Replicative DNA helicase"/>
    <property type="match status" value="1"/>
</dbReference>
<dbReference type="GO" id="GO:1990077">
    <property type="term" value="C:primosome complex"/>
    <property type="evidence" value="ECO:0007669"/>
    <property type="project" value="UniProtKB-UniRule"/>
</dbReference>
<dbReference type="InterPro" id="IPR007694">
    <property type="entry name" value="DNA_helicase_DnaB-like_C"/>
</dbReference>
<feature type="region of interest" description="Disordered" evidence="14">
    <location>
        <begin position="1"/>
        <end position="21"/>
    </location>
</feature>
<dbReference type="SMART" id="SM00382">
    <property type="entry name" value="AAA"/>
    <property type="match status" value="1"/>
</dbReference>
<dbReference type="CDD" id="cd00984">
    <property type="entry name" value="DnaB_C"/>
    <property type="match status" value="1"/>
</dbReference>
<gene>
    <name evidence="16" type="ORF">BE08_25440</name>
</gene>